<gene>
    <name evidence="3" type="ORF">CLV99_0458</name>
</gene>
<name>A0A4R6WKJ1_9SPHI</name>
<evidence type="ECO:0000259" key="2">
    <source>
        <dbReference type="PROSITE" id="PS50110"/>
    </source>
</evidence>
<dbReference type="Gene3D" id="3.40.50.2300">
    <property type="match status" value="1"/>
</dbReference>
<dbReference type="InterPro" id="IPR011006">
    <property type="entry name" value="CheY-like_superfamily"/>
</dbReference>
<feature type="domain" description="Response regulatory" evidence="2">
    <location>
        <begin position="7"/>
        <end position="121"/>
    </location>
</feature>
<reference evidence="3 4" key="1">
    <citation type="submission" date="2019-03" db="EMBL/GenBank/DDBJ databases">
        <title>Genomic Encyclopedia of Archaeal and Bacterial Type Strains, Phase II (KMG-II): from individual species to whole genera.</title>
        <authorList>
            <person name="Goeker M."/>
        </authorList>
    </citation>
    <scope>NUCLEOTIDE SEQUENCE [LARGE SCALE GENOMIC DNA]</scope>
    <source>
        <strain evidence="3 4">DSM 28353</strain>
    </source>
</reference>
<dbReference type="RefSeq" id="WP_133582861.1">
    <property type="nucleotide sequence ID" value="NZ_SNYV01000005.1"/>
</dbReference>
<organism evidence="3 4">
    <name type="scientific">Sphingobacterium yanglingense</name>
    <dbReference type="NCBI Taxonomy" id="1437280"/>
    <lineage>
        <taxon>Bacteria</taxon>
        <taxon>Pseudomonadati</taxon>
        <taxon>Bacteroidota</taxon>
        <taxon>Sphingobacteriia</taxon>
        <taxon>Sphingobacteriales</taxon>
        <taxon>Sphingobacteriaceae</taxon>
        <taxon>Sphingobacterium</taxon>
    </lineage>
</organism>
<feature type="modified residue" description="4-aspartylphosphate" evidence="1">
    <location>
        <position position="59"/>
    </location>
</feature>
<dbReference type="SMART" id="SM00850">
    <property type="entry name" value="LytTR"/>
    <property type="match status" value="1"/>
</dbReference>
<dbReference type="Gene3D" id="2.40.50.1020">
    <property type="entry name" value="LytTr DNA-binding domain"/>
    <property type="match status" value="1"/>
</dbReference>
<proteinExistence type="predicted"/>
<dbReference type="GO" id="GO:0003677">
    <property type="term" value="F:DNA binding"/>
    <property type="evidence" value="ECO:0007669"/>
    <property type="project" value="InterPro"/>
</dbReference>
<dbReference type="PROSITE" id="PS50110">
    <property type="entry name" value="RESPONSE_REGULATORY"/>
    <property type="match status" value="1"/>
</dbReference>
<evidence type="ECO:0000313" key="3">
    <source>
        <dbReference type="EMBL" id="TDQ81083.1"/>
    </source>
</evidence>
<keyword evidence="4" id="KW-1185">Reference proteome</keyword>
<sequence length="250" mass="28837">MNKLNYRVLFIEDNPNTISYILDMMEDLDFIAKSPVVLSSPEEGFNYLGQEEVDILFLDMDFGREDINGLKLFGMLSNPPVTVACTAYTSYAFDRHEVGIDEYISKLIGFKAFERVMRKVVGMVDAKEERERREIDKLLLLDVMGIEVELLVKDIYFARVDDKIVTVMTEGDSHSFKMSLIKFKNLLPVEDFSKPHGSYLVSLSKVSGVNRKQVYFKEPSIREIITISQEFNASFKHALKLFQQREKTTK</sequence>
<dbReference type="InterPro" id="IPR007492">
    <property type="entry name" value="LytTR_DNA-bd_dom"/>
</dbReference>
<dbReference type="InterPro" id="IPR001789">
    <property type="entry name" value="Sig_transdc_resp-reg_receiver"/>
</dbReference>
<dbReference type="Pfam" id="PF04397">
    <property type="entry name" value="LytTR"/>
    <property type="match status" value="1"/>
</dbReference>
<comment type="caution">
    <text evidence="3">The sequence shown here is derived from an EMBL/GenBank/DDBJ whole genome shotgun (WGS) entry which is preliminary data.</text>
</comment>
<dbReference type="SMART" id="SM00448">
    <property type="entry name" value="REC"/>
    <property type="match status" value="1"/>
</dbReference>
<evidence type="ECO:0000313" key="4">
    <source>
        <dbReference type="Proteomes" id="UP000295292"/>
    </source>
</evidence>
<protein>
    <submittedName>
        <fullName evidence="3">LytTR family two component transcriptional regulator</fullName>
    </submittedName>
</protein>
<accession>A0A4R6WKJ1</accession>
<dbReference type="OrthoDB" id="701296at2"/>
<dbReference type="GO" id="GO:0000160">
    <property type="term" value="P:phosphorelay signal transduction system"/>
    <property type="evidence" value="ECO:0007669"/>
    <property type="project" value="InterPro"/>
</dbReference>
<dbReference type="Proteomes" id="UP000295292">
    <property type="component" value="Unassembled WGS sequence"/>
</dbReference>
<dbReference type="AlphaFoldDB" id="A0A4R6WKJ1"/>
<dbReference type="SUPFAM" id="SSF52172">
    <property type="entry name" value="CheY-like"/>
    <property type="match status" value="1"/>
</dbReference>
<evidence type="ECO:0000256" key="1">
    <source>
        <dbReference type="PROSITE-ProRule" id="PRU00169"/>
    </source>
</evidence>
<keyword evidence="1" id="KW-0597">Phosphoprotein</keyword>
<dbReference type="EMBL" id="SNYV01000005">
    <property type="protein sequence ID" value="TDQ81083.1"/>
    <property type="molecule type" value="Genomic_DNA"/>
</dbReference>